<gene>
    <name evidence="2" type="ORF">PYTT_2042</name>
</gene>
<dbReference type="InterPro" id="IPR017896">
    <property type="entry name" value="4Fe4S_Fe-S-bd"/>
</dbReference>
<dbReference type="KEGG" id="agl:PYTT_2042"/>
<evidence type="ECO:0000313" key="2">
    <source>
        <dbReference type="EMBL" id="SEH95497.1"/>
    </source>
</evidence>
<dbReference type="SUPFAM" id="SSF54862">
    <property type="entry name" value="4Fe-4S ferredoxins"/>
    <property type="match status" value="1"/>
</dbReference>
<name>A0A1H6M938_9BACT</name>
<evidence type="ECO:0000313" key="3">
    <source>
        <dbReference type="Proteomes" id="UP000176204"/>
    </source>
</evidence>
<dbReference type="PANTHER" id="PTHR42783">
    <property type="entry name" value="GLUTAMATE SYNTHASE [NADPH] SMALL CHAIN"/>
    <property type="match status" value="1"/>
</dbReference>
<dbReference type="InterPro" id="IPR006311">
    <property type="entry name" value="TAT_signal"/>
</dbReference>
<sequence length="959" mass="105832">MSKDQPQHGENGATRRDFLKLAGLLTAALLPACRRVEEYIVPYRTGPEWNIPGADISYATCMPHAQGAVPLLAVCQEGRPTRLHPNPEYPDHSGLDAITQATILDLYSPQRATAPTFHGRPADPAEFEGAFAAWSRNVRENGRIGFLFHQAQSPVREALIREIRQKNPNARFYAWEPLASHEEQALAASIAPGTVQTCHLDQASRILTIGRDFLGLFPIGPNRAFSLGKTPEGEHYAHPQGQYAKLTKLYAAETDYTITGGIADNRYPLHPDETATLIHALAASLHQLTGHPDLAPYGSEPLHGTPLHRWAHACMEDLHRHSGESLILLAPEAPASLHRVVLTLNVILQATESTLTFHRKPENPIPYGDLLLDLRQKTIETLFILAPQDTFDTLPELHAALRDTPIESIRLAYYDNDLLSAHCTWTIPATHYLEEWGMEYDPSGRLCLRQPMILPLHDSASELEILSGLIGSKGKLITAGNAPNNLSPAYHRTRKTFNLLLGIPAYEQETLWQQTLRQGYTSATAYPAIHTIPKPPAHAIPPGALKPGIALLRRPWSYRAYDGRYRRNLWLQEMPDPVSGMACGDAALLSPELAASLGGKTEGLQTLTAAIRTTHISCPALPYPGIPHNTVILPRHIDLPGSRLQAFASSLRLSPLPRRTEAIHPPTILRGSVEHAPQLLDAPPGTTGQPPTLNLADRTPDTREQWGMSIDLNICTGCNACLIACRAENNIPLVGKQELIKGRDLQWIRIDRYLRHRPGASSPTLQSVPVACQQCEAAPCESVCPVNATVHTDDGLNAMVYPRCWGTRYCSANCPYKARKFNFFDYAKASEADTKYQRNPNVTVRSRGVMEKCSYCVQRIVQAKARHRSGLMQGTGERPSTELELTEDMLRLPHGAVQTACQQACPQQAITFGNLLKLAKPSATYNAQSSPRASRLLDNLGTRPRTAYLSRYSPPPNRD</sequence>
<protein>
    <submittedName>
        <fullName evidence="2">4fe-4s dicluster domain</fullName>
    </submittedName>
</protein>
<dbReference type="SUPFAM" id="SSF53706">
    <property type="entry name" value="Formate dehydrogenase/DMSO reductase, domains 1-3"/>
    <property type="match status" value="1"/>
</dbReference>
<feature type="domain" description="4Fe-4S ferredoxin-type" evidence="1">
    <location>
        <begin position="706"/>
        <end position="736"/>
    </location>
</feature>
<dbReference type="Gene3D" id="3.30.70.20">
    <property type="match status" value="2"/>
</dbReference>
<dbReference type="RefSeq" id="WP_071133450.1">
    <property type="nucleotide sequence ID" value="NZ_LT629973.1"/>
</dbReference>
<evidence type="ECO:0000259" key="1">
    <source>
        <dbReference type="PROSITE" id="PS51379"/>
    </source>
</evidence>
<dbReference type="AlphaFoldDB" id="A0A1H6M938"/>
<reference evidence="3" key="1">
    <citation type="submission" date="2016-09" db="EMBL/GenBank/DDBJ databases">
        <authorList>
            <person name="Koehorst J."/>
        </authorList>
    </citation>
    <scope>NUCLEOTIDE SEQUENCE [LARGE SCALE GENOMIC DNA]</scope>
</reference>
<dbReference type="Proteomes" id="UP000176204">
    <property type="component" value="Chromosome I"/>
</dbReference>
<dbReference type="PROSITE" id="PS51379">
    <property type="entry name" value="4FE4S_FER_2"/>
    <property type="match status" value="1"/>
</dbReference>
<organism evidence="2 3">
    <name type="scientific">Akkermansia glycaniphila</name>
    <dbReference type="NCBI Taxonomy" id="1679444"/>
    <lineage>
        <taxon>Bacteria</taxon>
        <taxon>Pseudomonadati</taxon>
        <taxon>Verrucomicrobiota</taxon>
        <taxon>Verrucomicrobiia</taxon>
        <taxon>Verrucomicrobiales</taxon>
        <taxon>Akkermansiaceae</taxon>
        <taxon>Akkermansia</taxon>
    </lineage>
</organism>
<keyword evidence="3" id="KW-1185">Reference proteome</keyword>
<dbReference type="STRING" id="1679444.PYTT_2042"/>
<dbReference type="PANTHER" id="PTHR42783:SF3">
    <property type="entry name" value="GLUTAMATE SYNTHASE [NADPH] SMALL CHAIN-RELATED"/>
    <property type="match status" value="1"/>
</dbReference>
<dbReference type="EMBL" id="LT629973">
    <property type="protein sequence ID" value="SEH95497.1"/>
    <property type="molecule type" value="Genomic_DNA"/>
</dbReference>
<dbReference type="CDD" id="cd10551">
    <property type="entry name" value="PsrB"/>
    <property type="match status" value="1"/>
</dbReference>
<dbReference type="PROSITE" id="PS51318">
    <property type="entry name" value="TAT"/>
    <property type="match status" value="1"/>
</dbReference>
<accession>A0A1H6M938</accession>
<proteinExistence type="predicted"/>